<reference evidence="2 3" key="1">
    <citation type="submission" date="2019-02" db="EMBL/GenBank/DDBJ databases">
        <title>Deep-cultivation of Planctomycetes and their phenomic and genomic characterization uncovers novel biology.</title>
        <authorList>
            <person name="Wiegand S."/>
            <person name="Jogler M."/>
            <person name="Boedeker C."/>
            <person name="Pinto D."/>
            <person name="Vollmers J."/>
            <person name="Rivas-Marin E."/>
            <person name="Kohn T."/>
            <person name="Peeters S.H."/>
            <person name="Heuer A."/>
            <person name="Rast P."/>
            <person name="Oberbeckmann S."/>
            <person name="Bunk B."/>
            <person name="Jeske O."/>
            <person name="Meyerdierks A."/>
            <person name="Storesund J.E."/>
            <person name="Kallscheuer N."/>
            <person name="Luecker S."/>
            <person name="Lage O.M."/>
            <person name="Pohl T."/>
            <person name="Merkel B.J."/>
            <person name="Hornburger P."/>
            <person name="Mueller R.-W."/>
            <person name="Bruemmer F."/>
            <person name="Labrenz M."/>
            <person name="Spormann A.M."/>
            <person name="Op den Camp H."/>
            <person name="Overmann J."/>
            <person name="Amann R."/>
            <person name="Jetten M.S.M."/>
            <person name="Mascher T."/>
            <person name="Medema M.H."/>
            <person name="Devos D.P."/>
            <person name="Kaster A.-K."/>
            <person name="Ovreas L."/>
            <person name="Rohde M."/>
            <person name="Galperin M.Y."/>
            <person name="Jogler C."/>
        </authorList>
    </citation>
    <scope>NUCLEOTIDE SEQUENCE [LARGE SCALE GENOMIC DNA]</scope>
    <source>
        <strain evidence="2 3">Pan44</strain>
    </source>
</reference>
<dbReference type="InParanoid" id="A0A517SDN7"/>
<feature type="signal peptide" evidence="1">
    <location>
        <begin position="1"/>
        <end position="20"/>
    </location>
</feature>
<evidence type="ECO:0008006" key="4">
    <source>
        <dbReference type="Google" id="ProtNLM"/>
    </source>
</evidence>
<keyword evidence="1" id="KW-0732">Signal</keyword>
<protein>
    <recommendedName>
        <fullName evidence="4">DUF1579 domain-containing protein</fullName>
    </recommendedName>
</protein>
<sequence length="183" mass="20525" precursor="true">MRSLVAAALVLVVAPGLARAQDPSPFPTPQKEHEWLNQFVGEWSAESECTPVPGQPPVKGKMEEKVRPLGGFWVISEGDAEMAGVKMQVVMTIGYSPEKKKYIGTWTDSMMPHMWHYEGTLDPSGKILTLEADGPSMLNPGKTAKYRDITEFKSRDERHFTSYIQDDKGEWVKIVSSVSRRKK</sequence>
<keyword evidence="3" id="KW-1185">Reference proteome</keyword>
<name>A0A517SDN7_9PLAN</name>
<accession>A0A517SDN7</accession>
<dbReference type="OrthoDB" id="512336at2"/>
<dbReference type="RefSeq" id="WP_145030109.1">
    <property type="nucleotide sequence ID" value="NZ_CP036271.1"/>
</dbReference>
<feature type="chain" id="PRO_5021939460" description="DUF1579 domain-containing protein" evidence="1">
    <location>
        <begin position="21"/>
        <end position="183"/>
    </location>
</feature>
<dbReference type="Pfam" id="PF07617">
    <property type="entry name" value="DUF1579"/>
    <property type="match status" value="1"/>
</dbReference>
<gene>
    <name evidence="2" type="ORF">Pan44_22670</name>
</gene>
<evidence type="ECO:0000313" key="3">
    <source>
        <dbReference type="Proteomes" id="UP000315700"/>
    </source>
</evidence>
<dbReference type="KEGG" id="ccos:Pan44_22670"/>
<proteinExistence type="predicted"/>
<evidence type="ECO:0000256" key="1">
    <source>
        <dbReference type="SAM" id="SignalP"/>
    </source>
</evidence>
<dbReference type="Proteomes" id="UP000315700">
    <property type="component" value="Chromosome"/>
</dbReference>
<evidence type="ECO:0000313" key="2">
    <source>
        <dbReference type="EMBL" id="QDT54239.1"/>
    </source>
</evidence>
<dbReference type="AlphaFoldDB" id="A0A517SDN7"/>
<dbReference type="EMBL" id="CP036271">
    <property type="protein sequence ID" value="QDT54239.1"/>
    <property type="molecule type" value="Genomic_DNA"/>
</dbReference>
<dbReference type="InterPro" id="IPR011473">
    <property type="entry name" value="DUF1579"/>
</dbReference>
<organism evidence="2 3">
    <name type="scientific">Caulifigura coniformis</name>
    <dbReference type="NCBI Taxonomy" id="2527983"/>
    <lineage>
        <taxon>Bacteria</taxon>
        <taxon>Pseudomonadati</taxon>
        <taxon>Planctomycetota</taxon>
        <taxon>Planctomycetia</taxon>
        <taxon>Planctomycetales</taxon>
        <taxon>Planctomycetaceae</taxon>
        <taxon>Caulifigura</taxon>
    </lineage>
</organism>